<protein>
    <recommendedName>
        <fullName evidence="4">Molybdopterin dinucleotide-binding domain-containing protein</fullName>
    </recommendedName>
</protein>
<dbReference type="AlphaFoldDB" id="A0A0F9P1S5"/>
<organism evidence="5">
    <name type="scientific">marine sediment metagenome</name>
    <dbReference type="NCBI Taxonomy" id="412755"/>
    <lineage>
        <taxon>unclassified sequences</taxon>
        <taxon>metagenomes</taxon>
        <taxon>ecological metagenomes</taxon>
    </lineage>
</organism>
<dbReference type="CDD" id="cd02786">
    <property type="entry name" value="MopB_CT_3"/>
    <property type="match status" value="1"/>
</dbReference>
<dbReference type="GO" id="GO:0051536">
    <property type="term" value="F:iron-sulfur cluster binding"/>
    <property type="evidence" value="ECO:0007669"/>
    <property type="project" value="UniProtKB-KW"/>
</dbReference>
<proteinExistence type="predicted"/>
<accession>A0A0F9P1S5</accession>
<evidence type="ECO:0000256" key="3">
    <source>
        <dbReference type="SAM" id="MobiDB-lite"/>
    </source>
</evidence>
<reference evidence="5" key="1">
    <citation type="journal article" date="2015" name="Nature">
        <title>Complex archaea that bridge the gap between prokaryotes and eukaryotes.</title>
        <authorList>
            <person name="Spang A."/>
            <person name="Saw J.H."/>
            <person name="Jorgensen S.L."/>
            <person name="Zaremba-Niedzwiedzka K."/>
            <person name="Martijn J."/>
            <person name="Lind A.E."/>
            <person name="van Eijk R."/>
            <person name="Schleper C."/>
            <person name="Guy L."/>
            <person name="Ettema T.J."/>
        </authorList>
    </citation>
    <scope>NUCLEOTIDE SEQUENCE</scope>
</reference>
<sequence>YKNKKETNNEPNRIPIVERLCPVSKFLPVEVTSKWIFSQAFIPSTSPQLYEKYPITLLTPSAKSFLNSNFANIPNSRTEEKRPALEININDAKKRKIKTGDLVRVFNERGECTLWVSVDDDVKEGVAVNKGIWWNLLSPGHSNSNQTTPDRLADMGGGSTYNTNLVQIERVNDGKI</sequence>
<dbReference type="InterPro" id="IPR050612">
    <property type="entry name" value="Prok_Mopterin_Oxidored"/>
</dbReference>
<dbReference type="InterPro" id="IPR006657">
    <property type="entry name" value="MoPterin_dinucl-bd_dom"/>
</dbReference>
<evidence type="ECO:0000313" key="5">
    <source>
        <dbReference type="EMBL" id="KKN18292.1"/>
    </source>
</evidence>
<dbReference type="GO" id="GO:0016491">
    <property type="term" value="F:oxidoreductase activity"/>
    <property type="evidence" value="ECO:0007669"/>
    <property type="project" value="InterPro"/>
</dbReference>
<dbReference type="InterPro" id="IPR009010">
    <property type="entry name" value="Asp_de-COase-like_dom_sf"/>
</dbReference>
<dbReference type="SUPFAM" id="SSF50692">
    <property type="entry name" value="ADC-like"/>
    <property type="match status" value="1"/>
</dbReference>
<feature type="compositionally biased region" description="Polar residues" evidence="3">
    <location>
        <begin position="140"/>
        <end position="149"/>
    </location>
</feature>
<dbReference type="PANTHER" id="PTHR43742">
    <property type="entry name" value="TRIMETHYLAMINE-N-OXIDE REDUCTASE"/>
    <property type="match status" value="1"/>
</dbReference>
<dbReference type="EMBL" id="LAZR01003441">
    <property type="protein sequence ID" value="KKN18292.1"/>
    <property type="molecule type" value="Genomic_DNA"/>
</dbReference>
<keyword evidence="2" id="KW-0479">Metal-binding</keyword>
<dbReference type="Gene3D" id="2.40.40.20">
    <property type="match status" value="1"/>
</dbReference>
<feature type="region of interest" description="Disordered" evidence="3">
    <location>
        <begin position="139"/>
        <end position="158"/>
    </location>
</feature>
<name>A0A0F9P1S5_9ZZZZ</name>
<dbReference type="InterPro" id="IPR037920">
    <property type="entry name" value="YoaE_C"/>
</dbReference>
<feature type="non-terminal residue" evidence="5">
    <location>
        <position position="1"/>
    </location>
</feature>
<dbReference type="Pfam" id="PF01568">
    <property type="entry name" value="Molydop_binding"/>
    <property type="match status" value="1"/>
</dbReference>
<dbReference type="GO" id="GO:0043546">
    <property type="term" value="F:molybdopterin cofactor binding"/>
    <property type="evidence" value="ECO:0007669"/>
    <property type="project" value="InterPro"/>
</dbReference>
<evidence type="ECO:0000259" key="4">
    <source>
        <dbReference type="Pfam" id="PF01568"/>
    </source>
</evidence>
<comment type="caution">
    <text evidence="5">The sequence shown here is derived from an EMBL/GenBank/DDBJ whole genome shotgun (WGS) entry which is preliminary data.</text>
</comment>
<gene>
    <name evidence="5" type="ORF">LCGC14_0957140</name>
</gene>
<evidence type="ECO:0000256" key="1">
    <source>
        <dbReference type="ARBA" id="ARBA00023004"/>
    </source>
</evidence>
<dbReference type="PANTHER" id="PTHR43742:SF6">
    <property type="entry name" value="OXIDOREDUCTASE YYAE-RELATED"/>
    <property type="match status" value="1"/>
</dbReference>
<evidence type="ECO:0000256" key="2">
    <source>
        <dbReference type="ARBA" id="ARBA00023014"/>
    </source>
</evidence>
<feature type="domain" description="Molybdopterin dinucleotide-binding" evidence="4">
    <location>
        <begin position="56"/>
        <end position="163"/>
    </location>
</feature>
<keyword evidence="2" id="KW-0411">Iron-sulfur</keyword>
<keyword evidence="1" id="KW-0408">Iron</keyword>